<accession>B1V376</accession>
<dbReference type="AlphaFoldDB" id="B1V376"/>
<protein>
    <submittedName>
        <fullName evidence="1">Uncharacterized protein</fullName>
    </submittedName>
</protein>
<dbReference type="RefSeq" id="WP_003474967.1">
    <property type="nucleotide sequence ID" value="NZ_ABOO01000017.1"/>
</dbReference>
<reference evidence="1 2" key="1">
    <citation type="submission" date="2008-03" db="EMBL/GenBank/DDBJ databases">
        <authorList>
            <person name="Paulsen I."/>
            <person name="Sebastian Y."/>
        </authorList>
    </citation>
    <scope>NUCLEOTIDE SEQUENCE [LARGE SCALE GENOMIC DNA]</scope>
    <source>
        <strain evidence="2">D str. JGS1721</strain>
    </source>
</reference>
<evidence type="ECO:0000313" key="2">
    <source>
        <dbReference type="Proteomes" id="UP000003188"/>
    </source>
</evidence>
<organism evidence="1 2">
    <name type="scientific">Clostridium perfringens D str. JGS1721</name>
    <dbReference type="NCBI Taxonomy" id="488537"/>
    <lineage>
        <taxon>Bacteria</taxon>
        <taxon>Bacillati</taxon>
        <taxon>Bacillota</taxon>
        <taxon>Clostridia</taxon>
        <taxon>Eubacteriales</taxon>
        <taxon>Clostridiaceae</taxon>
        <taxon>Clostridium</taxon>
    </lineage>
</organism>
<sequence length="56" mass="6513">MIENIYKTNNNLIVSISFLTDNTLNIKEKSIYMILLSYCKEGNKWCNASIMFGTSW</sequence>
<dbReference type="Proteomes" id="UP000003188">
    <property type="component" value="Unassembled WGS sequence"/>
</dbReference>
<comment type="caution">
    <text evidence="1">The sequence shown here is derived from an EMBL/GenBank/DDBJ whole genome shotgun (WGS) entry which is preliminary data.</text>
</comment>
<evidence type="ECO:0000313" key="1">
    <source>
        <dbReference type="EMBL" id="EDT71774.1"/>
    </source>
</evidence>
<proteinExistence type="predicted"/>
<dbReference type="EMBL" id="ABOO01000017">
    <property type="protein sequence ID" value="EDT71774.1"/>
    <property type="molecule type" value="Genomic_DNA"/>
</dbReference>
<gene>
    <name evidence="1" type="ORF">CJD_A0514</name>
</gene>
<name>B1V376_CLOPF</name>